<proteinExistence type="predicted"/>
<feature type="compositionally biased region" description="Basic and acidic residues" evidence="1">
    <location>
        <begin position="369"/>
        <end position="389"/>
    </location>
</feature>
<feature type="transmembrane region" description="Helical" evidence="2">
    <location>
        <begin position="82"/>
        <end position="101"/>
    </location>
</feature>
<protein>
    <submittedName>
        <fullName evidence="3">Uncharacterized protein</fullName>
    </submittedName>
</protein>
<dbReference type="AlphaFoldDB" id="A0A5N8VLA0"/>
<feature type="transmembrane region" description="Helical" evidence="2">
    <location>
        <begin position="108"/>
        <end position="130"/>
    </location>
</feature>
<evidence type="ECO:0000256" key="2">
    <source>
        <dbReference type="SAM" id="Phobius"/>
    </source>
</evidence>
<keyword evidence="2" id="KW-1133">Transmembrane helix</keyword>
<evidence type="ECO:0000313" key="4">
    <source>
        <dbReference type="Proteomes" id="UP000325849"/>
    </source>
</evidence>
<feature type="compositionally biased region" description="Polar residues" evidence="1">
    <location>
        <begin position="391"/>
        <end position="401"/>
    </location>
</feature>
<feature type="transmembrane region" description="Helical" evidence="2">
    <location>
        <begin position="219"/>
        <end position="249"/>
    </location>
</feature>
<dbReference type="RefSeq" id="WP_152892604.1">
    <property type="nucleotide sequence ID" value="NZ_VJZD01000131.1"/>
</dbReference>
<organism evidence="3 4">
    <name type="scientific">Streptomyces adustus</name>
    <dbReference type="NCBI Taxonomy" id="1609272"/>
    <lineage>
        <taxon>Bacteria</taxon>
        <taxon>Bacillati</taxon>
        <taxon>Actinomycetota</taxon>
        <taxon>Actinomycetes</taxon>
        <taxon>Kitasatosporales</taxon>
        <taxon>Streptomycetaceae</taxon>
        <taxon>Streptomyces</taxon>
    </lineage>
</organism>
<dbReference type="EMBL" id="VJZD01000131">
    <property type="protein sequence ID" value="MPY34848.1"/>
    <property type="molecule type" value="Genomic_DNA"/>
</dbReference>
<keyword evidence="2" id="KW-0472">Membrane</keyword>
<feature type="region of interest" description="Disordered" evidence="1">
    <location>
        <begin position="369"/>
        <end position="401"/>
    </location>
</feature>
<evidence type="ECO:0000313" key="3">
    <source>
        <dbReference type="EMBL" id="MPY34848.1"/>
    </source>
</evidence>
<gene>
    <name evidence="3" type="ORF">FNH09_27510</name>
</gene>
<keyword evidence="2" id="KW-0812">Transmembrane</keyword>
<dbReference type="Proteomes" id="UP000325849">
    <property type="component" value="Unassembled WGS sequence"/>
</dbReference>
<feature type="transmembrane region" description="Helical" evidence="2">
    <location>
        <begin position="171"/>
        <end position="199"/>
    </location>
</feature>
<accession>A0A5N8VLA0</accession>
<feature type="transmembrane region" description="Helical" evidence="2">
    <location>
        <begin position="142"/>
        <end position="159"/>
    </location>
</feature>
<keyword evidence="4" id="KW-1185">Reference proteome</keyword>
<sequence length="401" mass="43469">MELEKPSAHGVPPRQQDPEGCLVVAIRIPVRIVVLVLVLPVRMAWDALVVGGRFLQRTVLRPLGQALSWVGRVLFVRPVVGLWRYVVVPVGAGLAWAGKLLAAGLARLGNLLAVSLAWLGRTLVVAPALWCHRYLLTPLGRALLALLRGTGAGAAWLYARLLTPVGRAAAWVLRGVGLVLAALATGVCAGVVWLVRYLVAVPAVWTYRWILAPVGRGAAWLAGAVLAGTSFCLYWTARVLLVLPALALWRRVLLPVGRFLAVVAREVGDALGHAWRIAGHISLRVGRLLGTLFRWIFVEPVRRAYRSVLTPVGHFLRDAVLRPAAAAAREVGRAVRQTYAAVREPVRQALAAARDSVRQTRADVRRALFGDPRRPEAVARREPSGREARTLGSSTTALTKD</sequence>
<evidence type="ECO:0000256" key="1">
    <source>
        <dbReference type="SAM" id="MobiDB-lite"/>
    </source>
</evidence>
<dbReference type="OrthoDB" id="4538058at2"/>
<feature type="transmembrane region" description="Helical" evidence="2">
    <location>
        <begin position="21"/>
        <end position="45"/>
    </location>
</feature>
<name>A0A5N8VLA0_9ACTN</name>
<reference evidence="3 4" key="1">
    <citation type="submission" date="2019-07" db="EMBL/GenBank/DDBJ databases">
        <title>New species of Amycolatopsis and Streptomyces.</title>
        <authorList>
            <person name="Duangmal K."/>
            <person name="Teo W.F.A."/>
            <person name="Lipun K."/>
        </authorList>
    </citation>
    <scope>NUCLEOTIDE SEQUENCE [LARGE SCALE GENOMIC DNA]</scope>
    <source>
        <strain evidence="3 4">NBRC 109810</strain>
    </source>
</reference>
<comment type="caution">
    <text evidence="3">The sequence shown here is derived from an EMBL/GenBank/DDBJ whole genome shotgun (WGS) entry which is preliminary data.</text>
</comment>